<feature type="binding site" evidence="11">
    <location>
        <position position="47"/>
    </location>
    <ligand>
        <name>Ca(2+)</name>
        <dbReference type="ChEBI" id="CHEBI:29108"/>
    </ligand>
</feature>
<dbReference type="GO" id="GO:0016042">
    <property type="term" value="P:lipid catabolic process"/>
    <property type="evidence" value="ECO:0007669"/>
    <property type="project" value="UniProtKB-KW"/>
</dbReference>
<evidence type="ECO:0000256" key="7">
    <source>
        <dbReference type="ARBA" id="ARBA00022963"/>
    </source>
</evidence>
<dbReference type="SUPFAM" id="SSF48619">
    <property type="entry name" value="Phospholipase A2, PLA2"/>
    <property type="match status" value="1"/>
</dbReference>
<comment type="similarity">
    <text evidence="13">Belongs to the phospholipase A2 family.</text>
</comment>
<dbReference type="InterPro" id="IPR016090">
    <property type="entry name" value="PLA2-like_dom"/>
</dbReference>
<dbReference type="InParanoid" id="F6PVL8"/>
<dbReference type="AlphaFoldDB" id="F6PVL8"/>
<dbReference type="Proteomes" id="UP000008144">
    <property type="component" value="Chromosome 10"/>
</dbReference>
<comment type="subcellular location">
    <subcellularLocation>
        <location evidence="1 14">Secreted</location>
    </subcellularLocation>
</comment>
<comment type="catalytic activity">
    <reaction evidence="14">
        <text>a 1,2-diacyl-sn-glycero-3-phosphocholine + H2O = a 1-acyl-sn-glycero-3-phosphocholine + a fatty acid + H(+)</text>
        <dbReference type="Rhea" id="RHEA:15801"/>
        <dbReference type="ChEBI" id="CHEBI:15377"/>
        <dbReference type="ChEBI" id="CHEBI:15378"/>
        <dbReference type="ChEBI" id="CHEBI:28868"/>
        <dbReference type="ChEBI" id="CHEBI:57643"/>
        <dbReference type="ChEBI" id="CHEBI:58168"/>
        <dbReference type="EC" id="3.1.1.4"/>
    </reaction>
</comment>
<dbReference type="GO" id="GO:0006644">
    <property type="term" value="P:phospholipid metabolic process"/>
    <property type="evidence" value="ECO:0007669"/>
    <property type="project" value="InterPro"/>
</dbReference>
<reference evidence="16" key="2">
    <citation type="journal article" date="2008" name="Genome Biol.">
        <title>Improved genome assembly and evidence-based global gene model set for the chordate Ciona intestinalis: new insight into intron and operon populations.</title>
        <authorList>
            <person name="Satou Y."/>
            <person name="Mineta K."/>
            <person name="Ogasawara M."/>
            <person name="Sasakura Y."/>
            <person name="Shoguchi E."/>
            <person name="Ueno K."/>
            <person name="Yamada L."/>
            <person name="Matsumoto J."/>
            <person name="Wasserscheid J."/>
            <person name="Dewar K."/>
            <person name="Wiley G.B."/>
            <person name="Macmil S.L."/>
            <person name="Roe B.A."/>
            <person name="Zeller R.W."/>
            <person name="Hastings K.E."/>
            <person name="Lemaire P."/>
            <person name="Lindquist E."/>
            <person name="Endo T."/>
            <person name="Hotta K."/>
            <person name="Inaba K."/>
        </authorList>
    </citation>
    <scope>NUCLEOTIDE SEQUENCE [LARGE SCALE GENOMIC DNA]</scope>
    <source>
        <strain evidence="16">wild type</strain>
    </source>
</reference>
<feature type="binding site" evidence="11">
    <location>
        <position position="45"/>
    </location>
    <ligand>
        <name>Ca(2+)</name>
        <dbReference type="ChEBI" id="CHEBI:29108"/>
    </ligand>
</feature>
<feature type="active site" evidence="10">
    <location>
        <position position="65"/>
    </location>
</feature>
<feature type="binding site" evidence="11">
    <location>
        <position position="49"/>
    </location>
    <ligand>
        <name>Ca(2+)</name>
        <dbReference type="ChEBI" id="CHEBI:29108"/>
    </ligand>
</feature>
<sequence>MKYDLPKPTDDDAKVYKSQLGQVLAAQLNTNVGAVQNDYLNYGCYCGLGGQGVALDESDRCCQLHDQCYGKFMQTYTSGVYTDTYKYKFHKQNPDATKIECYDDVGLEQAKCLCDKNLAVCLQKARPSYTESNRGIRNSDPTRCDPIQ</sequence>
<evidence type="ECO:0000256" key="13">
    <source>
        <dbReference type="RuleBase" id="RU003654"/>
    </source>
</evidence>
<keyword evidence="8 14" id="KW-0443">Lipid metabolism</keyword>
<dbReference type="GO" id="GO:0005576">
    <property type="term" value="C:extracellular region"/>
    <property type="evidence" value="ECO:0007669"/>
    <property type="project" value="UniProtKB-SubCell"/>
</dbReference>
<dbReference type="GO" id="GO:0050482">
    <property type="term" value="P:arachidonate secretion"/>
    <property type="evidence" value="ECO:0007669"/>
    <property type="project" value="InterPro"/>
</dbReference>
<dbReference type="Pfam" id="PF00068">
    <property type="entry name" value="Phospholip_A2_1"/>
    <property type="match status" value="1"/>
</dbReference>
<evidence type="ECO:0000256" key="1">
    <source>
        <dbReference type="ARBA" id="ARBA00004613"/>
    </source>
</evidence>
<dbReference type="PANTHER" id="PTHR11716">
    <property type="entry name" value="PHOSPHOLIPASE A2 FAMILY MEMBER"/>
    <property type="match status" value="1"/>
</dbReference>
<dbReference type="Gene3D" id="1.20.90.10">
    <property type="entry name" value="Phospholipase A2 domain"/>
    <property type="match status" value="1"/>
</dbReference>
<evidence type="ECO:0000256" key="5">
    <source>
        <dbReference type="ARBA" id="ARBA00022801"/>
    </source>
</evidence>
<keyword evidence="3 14" id="KW-0964">Secreted</keyword>
<reference evidence="16" key="3">
    <citation type="submission" date="2025-08" db="UniProtKB">
        <authorList>
            <consortium name="Ensembl"/>
        </authorList>
    </citation>
    <scope>IDENTIFICATION</scope>
</reference>
<dbReference type="EMBL" id="EAAA01000460">
    <property type="status" value="NOT_ANNOTATED_CDS"/>
    <property type="molecule type" value="Genomic_DNA"/>
</dbReference>
<evidence type="ECO:0000313" key="17">
    <source>
        <dbReference type="Proteomes" id="UP000008144"/>
    </source>
</evidence>
<keyword evidence="9 12" id="KW-1015">Disulfide bond</keyword>
<feature type="disulfide bond" evidence="12">
    <location>
        <begin position="61"/>
        <end position="121"/>
    </location>
</feature>
<feature type="disulfide bond" evidence="12">
    <location>
        <begin position="68"/>
        <end position="114"/>
    </location>
</feature>
<feature type="disulfide bond" evidence="12">
    <location>
        <begin position="101"/>
        <end position="112"/>
    </location>
</feature>
<evidence type="ECO:0000313" key="16">
    <source>
        <dbReference type="Ensembl" id="ENSCINP00000001390.3"/>
    </source>
</evidence>
<accession>F6PVL8</accession>
<reference evidence="16" key="4">
    <citation type="submission" date="2025-09" db="UniProtKB">
        <authorList>
            <consortium name="Ensembl"/>
        </authorList>
    </citation>
    <scope>IDENTIFICATION</scope>
</reference>
<evidence type="ECO:0000256" key="11">
    <source>
        <dbReference type="PIRSR" id="PIRSR601211-2"/>
    </source>
</evidence>
<dbReference type="InterPro" id="IPR036444">
    <property type="entry name" value="PLipase_A2_dom_sf"/>
</dbReference>
<comment type="cofactor">
    <cofactor evidence="11">
        <name>Ca(2+)</name>
        <dbReference type="ChEBI" id="CHEBI:29108"/>
    </cofactor>
    <text evidence="11">Binds 1 Ca(2+) ion per subunit.</text>
</comment>
<protein>
    <recommendedName>
        <fullName evidence="2 14">Phospholipase A2</fullName>
        <ecNumber evidence="2 14">3.1.1.4</ecNumber>
    </recommendedName>
</protein>
<evidence type="ECO:0000256" key="12">
    <source>
        <dbReference type="PIRSR" id="PIRSR601211-3"/>
    </source>
</evidence>
<dbReference type="HOGENOM" id="CLU_1758162_0_0_1"/>
<dbReference type="PRINTS" id="PR00389">
    <property type="entry name" value="PHPHLIPASEA2"/>
</dbReference>
<dbReference type="PANTHER" id="PTHR11716:SF47">
    <property type="entry name" value="PHOSPHOLIPASE A2-ALPHA"/>
    <property type="match status" value="1"/>
</dbReference>
<feature type="binding site" evidence="11">
    <location>
        <position position="66"/>
    </location>
    <ligand>
        <name>Ca(2+)</name>
        <dbReference type="ChEBI" id="CHEBI:29108"/>
    </ligand>
</feature>
<evidence type="ECO:0000256" key="10">
    <source>
        <dbReference type="PIRSR" id="PIRSR601211-1"/>
    </source>
</evidence>
<dbReference type="GO" id="GO:0005509">
    <property type="term" value="F:calcium ion binding"/>
    <property type="evidence" value="ECO:0007669"/>
    <property type="project" value="InterPro"/>
</dbReference>
<dbReference type="Ensembl" id="ENSCINT00000001390.3">
    <property type="protein sequence ID" value="ENSCINP00000001390.3"/>
    <property type="gene ID" value="ENSCING00000014939.2"/>
</dbReference>
<dbReference type="OMA" id="HAYIIPY"/>
<keyword evidence="4 11" id="KW-0479">Metal-binding</keyword>
<proteinExistence type="inferred from homology"/>
<feature type="domain" description="Phospholipase A2-like central" evidence="15">
    <location>
        <begin position="24"/>
        <end position="145"/>
    </location>
</feature>
<dbReference type="PROSITE" id="PS00118">
    <property type="entry name" value="PA2_HIS"/>
    <property type="match status" value="1"/>
</dbReference>
<reference evidence="17" key="1">
    <citation type="journal article" date="2002" name="Science">
        <title>The draft genome of Ciona intestinalis: insights into chordate and vertebrate origins.</title>
        <authorList>
            <person name="Dehal P."/>
            <person name="Satou Y."/>
            <person name="Campbell R.K."/>
            <person name="Chapman J."/>
            <person name="Degnan B."/>
            <person name="De Tomaso A."/>
            <person name="Davidson B."/>
            <person name="Di Gregorio A."/>
            <person name="Gelpke M."/>
            <person name="Goodstein D.M."/>
            <person name="Harafuji N."/>
            <person name="Hastings K.E."/>
            <person name="Ho I."/>
            <person name="Hotta K."/>
            <person name="Huang W."/>
            <person name="Kawashima T."/>
            <person name="Lemaire P."/>
            <person name="Martinez D."/>
            <person name="Meinertzhagen I.A."/>
            <person name="Necula S."/>
            <person name="Nonaka M."/>
            <person name="Putnam N."/>
            <person name="Rash S."/>
            <person name="Saiga H."/>
            <person name="Satake M."/>
            <person name="Terry A."/>
            <person name="Yamada L."/>
            <person name="Wang H.G."/>
            <person name="Awazu S."/>
            <person name="Azumi K."/>
            <person name="Boore J."/>
            <person name="Branno M."/>
            <person name="Chin-Bow S."/>
            <person name="DeSantis R."/>
            <person name="Doyle S."/>
            <person name="Francino P."/>
            <person name="Keys D.N."/>
            <person name="Haga S."/>
            <person name="Hayashi H."/>
            <person name="Hino K."/>
            <person name="Imai K.S."/>
            <person name="Inaba K."/>
            <person name="Kano S."/>
            <person name="Kobayashi K."/>
            <person name="Kobayashi M."/>
            <person name="Lee B.I."/>
            <person name="Makabe K.W."/>
            <person name="Manohar C."/>
            <person name="Matassi G."/>
            <person name="Medina M."/>
            <person name="Mochizuki Y."/>
            <person name="Mount S."/>
            <person name="Morishita T."/>
            <person name="Miura S."/>
            <person name="Nakayama A."/>
            <person name="Nishizaka S."/>
            <person name="Nomoto H."/>
            <person name="Ohta F."/>
            <person name="Oishi K."/>
            <person name="Rigoutsos I."/>
            <person name="Sano M."/>
            <person name="Sasaki A."/>
            <person name="Sasakura Y."/>
            <person name="Shoguchi E."/>
            <person name="Shin-i T."/>
            <person name="Spagnuolo A."/>
            <person name="Stainier D."/>
            <person name="Suzuki M.M."/>
            <person name="Tassy O."/>
            <person name="Takatori N."/>
            <person name="Tokuoka M."/>
            <person name="Yagi K."/>
            <person name="Yoshizaki F."/>
            <person name="Wada S."/>
            <person name="Zhang C."/>
            <person name="Hyatt P.D."/>
            <person name="Larimer F."/>
            <person name="Detter C."/>
            <person name="Doggett N."/>
            <person name="Glavina T."/>
            <person name="Hawkins T."/>
            <person name="Richardson P."/>
            <person name="Lucas S."/>
            <person name="Kohara Y."/>
            <person name="Levine M."/>
            <person name="Satoh N."/>
            <person name="Rokhsar D.S."/>
        </authorList>
    </citation>
    <scope>NUCLEOTIDE SEQUENCE [LARGE SCALE GENOMIC DNA]</scope>
</reference>
<feature type="active site" evidence="10">
    <location>
        <position position="115"/>
    </location>
</feature>
<evidence type="ECO:0000256" key="4">
    <source>
        <dbReference type="ARBA" id="ARBA00022723"/>
    </source>
</evidence>
<dbReference type="EC" id="3.1.1.4" evidence="2 14"/>
<evidence type="ECO:0000256" key="9">
    <source>
        <dbReference type="ARBA" id="ARBA00023157"/>
    </source>
</evidence>
<evidence type="ECO:0000256" key="2">
    <source>
        <dbReference type="ARBA" id="ARBA00013278"/>
    </source>
</evidence>
<dbReference type="GO" id="GO:0004623">
    <property type="term" value="F:phospholipase A2 activity"/>
    <property type="evidence" value="ECO:0007669"/>
    <property type="project" value="UniProtKB-EC"/>
</dbReference>
<evidence type="ECO:0000256" key="8">
    <source>
        <dbReference type="ARBA" id="ARBA00023098"/>
    </source>
</evidence>
<evidence type="ECO:0000256" key="6">
    <source>
        <dbReference type="ARBA" id="ARBA00022837"/>
    </source>
</evidence>
<dbReference type="GeneTree" id="ENSGT00940000164998"/>
<keyword evidence="5 14" id="KW-0378">Hydrolase</keyword>
<name>F6PVL8_CIOIN</name>
<keyword evidence="7" id="KW-0442">Lipid degradation</keyword>
<organism evidence="16 17">
    <name type="scientific">Ciona intestinalis</name>
    <name type="common">Transparent sea squirt</name>
    <name type="synonym">Ascidia intestinalis</name>
    <dbReference type="NCBI Taxonomy" id="7719"/>
    <lineage>
        <taxon>Eukaryota</taxon>
        <taxon>Metazoa</taxon>
        <taxon>Chordata</taxon>
        <taxon>Tunicata</taxon>
        <taxon>Ascidiacea</taxon>
        <taxon>Phlebobranchia</taxon>
        <taxon>Cionidae</taxon>
        <taxon>Ciona</taxon>
    </lineage>
</organism>
<keyword evidence="17" id="KW-1185">Reference proteome</keyword>
<keyword evidence="6 11" id="KW-0106">Calcium</keyword>
<evidence type="ECO:0000256" key="14">
    <source>
        <dbReference type="RuleBase" id="RU361236"/>
    </source>
</evidence>
<feature type="disulfide bond" evidence="12">
    <location>
        <begin position="46"/>
        <end position="62"/>
    </location>
</feature>
<evidence type="ECO:0000259" key="15">
    <source>
        <dbReference type="SMART" id="SM00085"/>
    </source>
</evidence>
<dbReference type="SMART" id="SM00085">
    <property type="entry name" value="PA2c"/>
    <property type="match status" value="1"/>
</dbReference>
<dbReference type="InterPro" id="IPR033113">
    <property type="entry name" value="PLA2_histidine"/>
</dbReference>
<evidence type="ECO:0000256" key="3">
    <source>
        <dbReference type="ARBA" id="ARBA00022525"/>
    </source>
</evidence>
<dbReference type="InterPro" id="IPR001211">
    <property type="entry name" value="PLA2"/>
</dbReference>
<dbReference type="CDD" id="cd00125">
    <property type="entry name" value="PLA2c"/>
    <property type="match status" value="1"/>
</dbReference>
<dbReference type="STRING" id="7719.ENSCINP00000001390"/>